<evidence type="ECO:0000313" key="10">
    <source>
        <dbReference type="Proteomes" id="UP001017257"/>
    </source>
</evidence>
<protein>
    <submittedName>
        <fullName evidence="9">Iron ABC transporter permease</fullName>
    </submittedName>
</protein>
<dbReference type="Gene3D" id="1.10.3720.10">
    <property type="entry name" value="MetI-like"/>
    <property type="match status" value="2"/>
</dbReference>
<feature type="transmembrane region" description="Helical" evidence="7">
    <location>
        <begin position="638"/>
        <end position="661"/>
    </location>
</feature>
<accession>A0ABY5RPF1</accession>
<dbReference type="InterPro" id="IPR035906">
    <property type="entry name" value="MetI-like_sf"/>
</dbReference>
<sequence length="729" mass="77805">MSRATLGWIVLGWVGFALLPWYGFDRTVVPTLADYFVGGSALIHGIKGAWWLLPILIPLCLGLIPVIRPLAQANGGWLIASGLLGLALFILQGFAIGLNGWTLDILKGLFGLPGPSQAGMGYGAALTATAFLIILCHGLAARGWCRGDAFVTSSIGVVIALIIVFVFFPVTTILASAFADNDGNFAPYEFLVKFLDRSIWGLDCLSGDLRCGVAWNTLFLGLLVGVGTTALGLAFALIATRTDFRFKKLLRVMSVLPIITPPFVIGLALILLFGRSGALSAVLWDWFGVPRSRWIYGLPGVLIAQLLAFTPIAFLVLIGVVQGISPTLEEASQTLRAKSWTTFWTVTLPLMRPGLANAFLLGFVESLADFGNPLVLGGNYEVLSTKIFFAVVGAQQDQGRAAVLSIILLAFTLGAFWLQHAWLGKKVYTTVTGKGDAGIPLPLPRRVALASYLTALPWAIFTVAVYAIILVGAFVRSMGRDYTPTFEHFLTAFRVESSGSGLYFSGSAWDSFFATVKVAALSAPLTAAIGLLTAYLLTRQRFSGQRAFEFGTLLSFAIPGTVVGVSYILAFNVPPIEITGTGFILVMCFVFRNMPVGVRSGIATLSQIDKSLDEASLTLGAGSSTTMRRVVLPLLRPAIVASLVYSFVRAMTAVSAVIFLVTAEYNMATTYIVGRVEAGEFGLAIAYSTVLILVMLVAIVAIQLAVGERRLGRRSASTAPSPVAVQAVP</sequence>
<dbReference type="PANTHER" id="PTHR30183">
    <property type="entry name" value="MOLYBDENUM TRANSPORT SYSTEM PERMEASE PROTEIN MODB"/>
    <property type="match status" value="1"/>
</dbReference>
<dbReference type="RefSeq" id="WP_173947123.1">
    <property type="nucleotide sequence ID" value="NZ_CP102845.1"/>
</dbReference>
<keyword evidence="10" id="KW-1185">Reference proteome</keyword>
<feature type="domain" description="ABC transmembrane type-1" evidence="8">
    <location>
        <begin position="214"/>
        <end position="419"/>
    </location>
</feature>
<feature type="transmembrane region" description="Helical" evidence="7">
    <location>
        <begin position="576"/>
        <end position="594"/>
    </location>
</feature>
<evidence type="ECO:0000256" key="2">
    <source>
        <dbReference type="ARBA" id="ARBA00022448"/>
    </source>
</evidence>
<keyword evidence="6 7" id="KW-0472">Membrane</keyword>
<comment type="similarity">
    <text evidence="7">Belongs to the binding-protein-dependent transport system permease family.</text>
</comment>
<feature type="transmembrane region" description="Helical" evidence="7">
    <location>
        <begin position="294"/>
        <end position="321"/>
    </location>
</feature>
<feature type="transmembrane region" description="Helical" evidence="7">
    <location>
        <begin position="121"/>
        <end position="145"/>
    </location>
</feature>
<dbReference type="PANTHER" id="PTHR30183:SF7">
    <property type="entry name" value="FERRIC TRANSPORT SYSTEM PERMEASE PROTEIN FBPB 1-RELATED"/>
    <property type="match status" value="1"/>
</dbReference>
<gene>
    <name evidence="9" type="ORF">HPT29_020865</name>
</gene>
<feature type="transmembrane region" description="Helical" evidence="7">
    <location>
        <begin position="512"/>
        <end position="538"/>
    </location>
</feature>
<reference evidence="9" key="1">
    <citation type="submission" date="2022-08" db="EMBL/GenBank/DDBJ databases">
        <title>Microvirga terrae sp. nov., isolated from soil.</title>
        <authorList>
            <person name="Kim K.H."/>
            <person name="Seo Y.L."/>
            <person name="Kim J.M."/>
            <person name="Lee J.K."/>
            <person name="Han D.M."/>
            <person name="Jeon C.O."/>
        </authorList>
    </citation>
    <scope>NUCLEOTIDE SEQUENCE</scope>
    <source>
        <strain evidence="9">R24</strain>
    </source>
</reference>
<keyword evidence="4 7" id="KW-0812">Transmembrane</keyword>
<comment type="subcellular location">
    <subcellularLocation>
        <location evidence="1 7">Cell membrane</location>
        <topology evidence="1 7">Multi-pass membrane protein</topology>
    </subcellularLocation>
</comment>
<keyword evidence="5 7" id="KW-1133">Transmembrane helix</keyword>
<feature type="transmembrane region" description="Helical" evidence="7">
    <location>
        <begin position="218"/>
        <end position="240"/>
    </location>
</feature>
<dbReference type="Proteomes" id="UP001017257">
    <property type="component" value="Chromosome"/>
</dbReference>
<dbReference type="Pfam" id="PF00528">
    <property type="entry name" value="BPD_transp_1"/>
    <property type="match status" value="2"/>
</dbReference>
<feature type="transmembrane region" description="Helical" evidence="7">
    <location>
        <begin position="681"/>
        <end position="706"/>
    </location>
</feature>
<evidence type="ECO:0000256" key="5">
    <source>
        <dbReference type="ARBA" id="ARBA00022989"/>
    </source>
</evidence>
<proteinExistence type="inferred from homology"/>
<evidence type="ECO:0000256" key="3">
    <source>
        <dbReference type="ARBA" id="ARBA00022475"/>
    </source>
</evidence>
<feature type="transmembrane region" description="Helical" evidence="7">
    <location>
        <begin position="49"/>
        <end position="67"/>
    </location>
</feature>
<feature type="transmembrane region" description="Helical" evidence="7">
    <location>
        <begin position="79"/>
        <end position="101"/>
    </location>
</feature>
<evidence type="ECO:0000256" key="4">
    <source>
        <dbReference type="ARBA" id="ARBA00022692"/>
    </source>
</evidence>
<feature type="transmembrane region" description="Helical" evidence="7">
    <location>
        <begin position="455"/>
        <end position="475"/>
    </location>
</feature>
<evidence type="ECO:0000259" key="8">
    <source>
        <dbReference type="PROSITE" id="PS50928"/>
    </source>
</evidence>
<dbReference type="CDD" id="cd06261">
    <property type="entry name" value="TM_PBP2"/>
    <property type="match status" value="2"/>
</dbReference>
<feature type="transmembrane region" description="Helical" evidence="7">
    <location>
        <begin position="401"/>
        <end position="418"/>
    </location>
</feature>
<keyword evidence="2 7" id="KW-0813">Transport</keyword>
<feature type="domain" description="ABC transmembrane type-1" evidence="8">
    <location>
        <begin position="512"/>
        <end position="702"/>
    </location>
</feature>
<dbReference type="EMBL" id="CP102845">
    <property type="protein sequence ID" value="UVF18898.1"/>
    <property type="molecule type" value="Genomic_DNA"/>
</dbReference>
<evidence type="ECO:0000256" key="6">
    <source>
        <dbReference type="ARBA" id="ARBA00023136"/>
    </source>
</evidence>
<evidence type="ECO:0000256" key="7">
    <source>
        <dbReference type="RuleBase" id="RU363032"/>
    </source>
</evidence>
<dbReference type="InterPro" id="IPR000515">
    <property type="entry name" value="MetI-like"/>
</dbReference>
<feature type="transmembrane region" description="Helical" evidence="7">
    <location>
        <begin position="157"/>
        <end position="179"/>
    </location>
</feature>
<evidence type="ECO:0000256" key="1">
    <source>
        <dbReference type="ARBA" id="ARBA00004651"/>
    </source>
</evidence>
<organism evidence="9 10">
    <name type="scientific">Microvirga terrae</name>
    <dbReference type="NCBI Taxonomy" id="2740529"/>
    <lineage>
        <taxon>Bacteria</taxon>
        <taxon>Pseudomonadati</taxon>
        <taxon>Pseudomonadota</taxon>
        <taxon>Alphaproteobacteria</taxon>
        <taxon>Hyphomicrobiales</taxon>
        <taxon>Methylobacteriaceae</taxon>
        <taxon>Microvirga</taxon>
    </lineage>
</organism>
<evidence type="ECO:0000313" key="9">
    <source>
        <dbReference type="EMBL" id="UVF18898.1"/>
    </source>
</evidence>
<feature type="transmembrane region" description="Helical" evidence="7">
    <location>
        <begin position="550"/>
        <end position="570"/>
    </location>
</feature>
<feature type="transmembrane region" description="Helical" evidence="7">
    <location>
        <begin position="252"/>
        <end position="274"/>
    </location>
</feature>
<keyword evidence="3" id="KW-1003">Cell membrane</keyword>
<dbReference type="PROSITE" id="PS50928">
    <property type="entry name" value="ABC_TM1"/>
    <property type="match status" value="2"/>
</dbReference>
<name>A0ABY5RPF1_9HYPH</name>
<dbReference type="SUPFAM" id="SSF161098">
    <property type="entry name" value="MetI-like"/>
    <property type="match status" value="2"/>
</dbReference>